<evidence type="ECO:0000313" key="1">
    <source>
        <dbReference type="EMBL" id="KAI2387410.1"/>
    </source>
</evidence>
<protein>
    <submittedName>
        <fullName evidence="1">Component of the polarisome</fullName>
    </submittedName>
</protein>
<accession>A0ACB8UXR2</accession>
<name>A0ACB8UXR2_9EURO</name>
<sequence>MSTVSMDGSEWSGINQYQSSGRSEPALSPNPLKNRGNLPTPPASGSLMFNALGSNPPDANGLAPPMRPNGTPGNPSPPSSVVSAPRSRASDGTLSDPNSRRYRHMEELLTQHHTYLKRFFNTTRDNDENSQNEDGTPNDPNSKRANRALGKLLRLSPVQFLELSTDVFDELQRRQALERPVPPGSQRPDVPPHLLPRPDFHEKHNSARRKLSTLHPQRFRELTMDVFAEQERRFPQLSSVDVTRIGSPAPSIRSRYGPGAGPEQPPRSSSRGPPPGPGGRGYPPGPPMPPNGRFPPRQGSLSAAPPAGLGINGETIPENAPYQKSFQSNTIVPNKSTLVEDDESLSEEDNRRSDAFALDRVLESRRGTAATLVGGPLERQNTKELLDSETKVKALQSKVTGLEALLKEKDGEIKGLQEAENELKALRTQKQNWRSLEDELTKKLTDAQNANKSLREDLDDARRQHDIVEREMQEHLEQIQLEKQQVPSIGVTTSDGEDWKIRFEELSREHQFLKDEFEQQQAVTEQVREQALGSLEEMRILASESNWEREESLTREIHRLDGEVKHWKNRYAKIKTQQRHLRSSSLGLPAQTQDASVFAKEHNLTQPDGLIKDVHITKFQIAIDELLRIARLDDPQLVLEQMKAVVVSVRLISRDIERMQSKSDDYAQPRNRAKSRVSATANNLITASKNFANSHGLSPVSLLDAAASHLTAAIVELIRHVKIRPSPENELDEDDDLDNLVPMQSPGYFSVAPSQSRLSGNESVYSAISTPSMRSRSQTYSRIPGTRNARTSGQSLVIGSKLGAPRGPDRELEGLRLYLEDQTEGLVQSIQALVASIRAEDHISIVKTHVTSISNVVGNVVSCTEDAMAQVNANPNLRARAGPVVEILSACASKLADAGQAGSQLSDPERIQELTAKLPPIAFQIARETKELVQRVDQLEMESRDDDDFR</sequence>
<reference evidence="1" key="1">
    <citation type="journal article" date="2022" name="bioRxiv">
        <title>Population genetic analysis of Ophidiomyces ophidiicola, the causative agent of snake fungal disease, indicates recent introductions to the USA.</title>
        <authorList>
            <person name="Ladner J.T."/>
            <person name="Palmer J.M."/>
            <person name="Ettinger C.L."/>
            <person name="Stajich J.E."/>
            <person name="Farrell T.M."/>
            <person name="Glorioso B.M."/>
            <person name="Lawson B."/>
            <person name="Price S.J."/>
            <person name="Stengle A.G."/>
            <person name="Grear D.A."/>
            <person name="Lorch J.M."/>
        </authorList>
    </citation>
    <scope>NUCLEOTIDE SEQUENCE</scope>
    <source>
        <strain evidence="1">NWHC 24266-5</strain>
    </source>
</reference>
<dbReference type="EMBL" id="JALBCA010000039">
    <property type="protein sequence ID" value="KAI2387410.1"/>
    <property type="molecule type" value="Genomic_DNA"/>
</dbReference>
<proteinExistence type="predicted"/>
<gene>
    <name evidence="1" type="primary">SPA2</name>
    <name evidence="1" type="ORF">LOY88_003099</name>
</gene>
<comment type="caution">
    <text evidence="1">The sequence shown here is derived from an EMBL/GenBank/DDBJ whole genome shotgun (WGS) entry which is preliminary data.</text>
</comment>
<organism evidence="1">
    <name type="scientific">Ophidiomyces ophidiicola</name>
    <dbReference type="NCBI Taxonomy" id="1387563"/>
    <lineage>
        <taxon>Eukaryota</taxon>
        <taxon>Fungi</taxon>
        <taxon>Dikarya</taxon>
        <taxon>Ascomycota</taxon>
        <taxon>Pezizomycotina</taxon>
        <taxon>Eurotiomycetes</taxon>
        <taxon>Eurotiomycetidae</taxon>
        <taxon>Onygenales</taxon>
        <taxon>Onygenaceae</taxon>
        <taxon>Ophidiomyces</taxon>
    </lineage>
</organism>